<proteinExistence type="predicted"/>
<comment type="caution">
    <text evidence="1">The sequence shown here is derived from an EMBL/GenBank/DDBJ whole genome shotgun (WGS) entry which is preliminary data.</text>
</comment>
<name>A0A5R9GCB4_9BACL</name>
<gene>
    <name evidence="1" type="ORF">FE782_14550</name>
</gene>
<dbReference type="Pfam" id="PF13027">
    <property type="entry name" value="DUF3888"/>
    <property type="match status" value="1"/>
</dbReference>
<protein>
    <submittedName>
        <fullName evidence="1">DUF3888 domain-containing protein</fullName>
    </submittedName>
</protein>
<accession>A0A5R9GCB4</accession>
<dbReference type="Proteomes" id="UP000309676">
    <property type="component" value="Unassembled WGS sequence"/>
</dbReference>
<organism evidence="1 2">
    <name type="scientific">Paenibacillus antri</name>
    <dbReference type="NCBI Taxonomy" id="2582848"/>
    <lineage>
        <taxon>Bacteria</taxon>
        <taxon>Bacillati</taxon>
        <taxon>Bacillota</taxon>
        <taxon>Bacilli</taxon>
        <taxon>Bacillales</taxon>
        <taxon>Paenibacillaceae</taxon>
        <taxon>Paenibacillus</taxon>
    </lineage>
</organism>
<dbReference type="InterPro" id="IPR024984">
    <property type="entry name" value="DUF3888"/>
</dbReference>
<sequence>MKKIINAVMLSMAILVPQTNDLAFAKPIQDSEQLRVDDMLMLFMTPNIYEAIGDYYYPNILKVKPEIEPWHISVIDTHRVNGFRGFVFSITVEVEPSLGHHVPVGKDHLTFRVSVGPSVRLINHNHIASYGLPSELQEWAVR</sequence>
<dbReference type="OrthoDB" id="1906683at2"/>
<dbReference type="EMBL" id="VCIW01000008">
    <property type="protein sequence ID" value="TLS51710.1"/>
    <property type="molecule type" value="Genomic_DNA"/>
</dbReference>
<keyword evidence="2" id="KW-1185">Reference proteome</keyword>
<reference evidence="1 2" key="1">
    <citation type="submission" date="2019-05" db="EMBL/GenBank/DDBJ databases">
        <authorList>
            <person name="Narsing Rao M.P."/>
            <person name="Li W.J."/>
        </authorList>
    </citation>
    <scope>NUCLEOTIDE SEQUENCE [LARGE SCALE GENOMIC DNA]</scope>
    <source>
        <strain evidence="1 2">SYSU_K30003</strain>
    </source>
</reference>
<evidence type="ECO:0000313" key="1">
    <source>
        <dbReference type="EMBL" id="TLS51710.1"/>
    </source>
</evidence>
<dbReference type="AlphaFoldDB" id="A0A5R9GCB4"/>
<evidence type="ECO:0000313" key="2">
    <source>
        <dbReference type="Proteomes" id="UP000309676"/>
    </source>
</evidence>
<dbReference type="RefSeq" id="WP_138194936.1">
    <property type="nucleotide sequence ID" value="NZ_VCIW01000008.1"/>
</dbReference>